<evidence type="ECO:0000313" key="2">
    <source>
        <dbReference type="Proteomes" id="UP000052978"/>
    </source>
</evidence>
<accession>S7P1G0</accession>
<dbReference type="AlphaFoldDB" id="S7P1G0"/>
<dbReference type="EMBL" id="KE161437">
    <property type="protein sequence ID" value="EPQ03878.1"/>
    <property type="molecule type" value="Genomic_DNA"/>
</dbReference>
<organism evidence="1 2">
    <name type="scientific">Myotis brandtii</name>
    <name type="common">Brandt's bat</name>
    <dbReference type="NCBI Taxonomy" id="109478"/>
    <lineage>
        <taxon>Eukaryota</taxon>
        <taxon>Metazoa</taxon>
        <taxon>Chordata</taxon>
        <taxon>Craniata</taxon>
        <taxon>Vertebrata</taxon>
        <taxon>Euteleostomi</taxon>
        <taxon>Mammalia</taxon>
        <taxon>Eutheria</taxon>
        <taxon>Laurasiatheria</taxon>
        <taxon>Chiroptera</taxon>
        <taxon>Yangochiroptera</taxon>
        <taxon>Vespertilionidae</taxon>
        <taxon>Myotis</taxon>
    </lineage>
</organism>
<evidence type="ECO:0000313" key="1">
    <source>
        <dbReference type="EMBL" id="EPQ03878.1"/>
    </source>
</evidence>
<keyword evidence="2" id="KW-1185">Reference proteome</keyword>
<protein>
    <submittedName>
        <fullName evidence="1">Uncharacterized protein</fullName>
    </submittedName>
</protein>
<sequence>MCLEALRPTHQGVSLGLRDAKLLRDRVIHQDERRLPRFPGDLARRRASAVRSCSSRWRDYPFRPRDDDNTVVCLMENPRLRKANDALKAAPLLGVAVGYQAGRSASRLILFPSSSGFRGLPSPARDWETSQGPGC</sequence>
<dbReference type="Proteomes" id="UP000052978">
    <property type="component" value="Unassembled WGS sequence"/>
</dbReference>
<proteinExistence type="predicted"/>
<reference evidence="1 2" key="1">
    <citation type="journal article" date="2013" name="Nat. Commun.">
        <title>Genome analysis reveals insights into physiology and longevity of the Brandt's bat Myotis brandtii.</title>
        <authorList>
            <person name="Seim I."/>
            <person name="Fang X."/>
            <person name="Xiong Z."/>
            <person name="Lobanov A.V."/>
            <person name="Huang Z."/>
            <person name="Ma S."/>
            <person name="Feng Y."/>
            <person name="Turanov A.A."/>
            <person name="Zhu Y."/>
            <person name="Lenz T.L."/>
            <person name="Gerashchenko M.V."/>
            <person name="Fan D."/>
            <person name="Hee Yim S."/>
            <person name="Yao X."/>
            <person name="Jordan D."/>
            <person name="Xiong Y."/>
            <person name="Ma Y."/>
            <person name="Lyapunov A.N."/>
            <person name="Chen G."/>
            <person name="Kulakova O.I."/>
            <person name="Sun Y."/>
            <person name="Lee S.G."/>
            <person name="Bronson R.T."/>
            <person name="Moskalev A.A."/>
            <person name="Sunyaev S.R."/>
            <person name="Zhang G."/>
            <person name="Krogh A."/>
            <person name="Wang J."/>
            <person name="Gladyshev V.N."/>
        </authorList>
    </citation>
    <scope>NUCLEOTIDE SEQUENCE [LARGE SCALE GENOMIC DNA]</scope>
</reference>
<gene>
    <name evidence="1" type="ORF">D623_10030120</name>
</gene>
<name>S7P1G0_MYOBR</name>